<feature type="region of interest" description="Disordered" evidence="9">
    <location>
        <begin position="89"/>
        <end position="148"/>
    </location>
</feature>
<evidence type="ECO:0000256" key="6">
    <source>
        <dbReference type="ARBA" id="ARBA00022842"/>
    </source>
</evidence>
<evidence type="ECO:0000256" key="7">
    <source>
        <dbReference type="ARBA" id="ARBA00038093"/>
    </source>
</evidence>
<dbReference type="GO" id="GO:0000287">
    <property type="term" value="F:magnesium ion binding"/>
    <property type="evidence" value="ECO:0007669"/>
    <property type="project" value="UniProtKB-UniRule"/>
</dbReference>
<keyword evidence="4 8" id="KW-0479">Metal-binding</keyword>
<protein>
    <recommendedName>
        <fullName evidence="8">Ribonuclease VapC</fullName>
        <shortName evidence="8">RNase VapC</shortName>
        <ecNumber evidence="8">3.1.-.-</ecNumber>
    </recommendedName>
    <alternativeName>
        <fullName evidence="8">Toxin VapC</fullName>
    </alternativeName>
</protein>
<dbReference type="SUPFAM" id="SSF88723">
    <property type="entry name" value="PIN domain-like"/>
    <property type="match status" value="1"/>
</dbReference>
<dbReference type="Gene3D" id="3.40.50.1010">
    <property type="entry name" value="5'-nuclease"/>
    <property type="match status" value="1"/>
</dbReference>
<dbReference type="PANTHER" id="PTHR33653:SF1">
    <property type="entry name" value="RIBONUCLEASE VAPC2"/>
    <property type="match status" value="1"/>
</dbReference>
<dbReference type="PANTHER" id="PTHR33653">
    <property type="entry name" value="RIBONUCLEASE VAPC2"/>
    <property type="match status" value="1"/>
</dbReference>
<evidence type="ECO:0000256" key="8">
    <source>
        <dbReference type="HAMAP-Rule" id="MF_00265"/>
    </source>
</evidence>
<dbReference type="InterPro" id="IPR029060">
    <property type="entry name" value="PIN-like_dom_sf"/>
</dbReference>
<proteinExistence type="inferred from homology"/>
<evidence type="ECO:0000313" key="12">
    <source>
        <dbReference type="Proteomes" id="UP000238164"/>
    </source>
</evidence>
<keyword evidence="3 8" id="KW-0540">Nuclease</keyword>
<feature type="binding site" evidence="8">
    <location>
        <position position="262"/>
    </location>
    <ligand>
        <name>Mg(2+)</name>
        <dbReference type="ChEBI" id="CHEBI:18420"/>
    </ligand>
</feature>
<comment type="similarity">
    <text evidence="7 8">Belongs to the PINc/VapC protein family.</text>
</comment>
<dbReference type="Proteomes" id="UP000238164">
    <property type="component" value="Chromosome 1"/>
</dbReference>
<dbReference type="GO" id="GO:0004540">
    <property type="term" value="F:RNA nuclease activity"/>
    <property type="evidence" value="ECO:0007669"/>
    <property type="project" value="InterPro"/>
</dbReference>
<dbReference type="KEGG" id="mgg:MPLG2_0976"/>
<comment type="function">
    <text evidence="8">Toxic component of a toxin-antitoxin (TA) system. An RNase.</text>
</comment>
<dbReference type="InterPro" id="IPR022907">
    <property type="entry name" value="VapC_family"/>
</dbReference>
<accession>A0A2N9JD00</accession>
<evidence type="ECO:0000256" key="5">
    <source>
        <dbReference type="ARBA" id="ARBA00022801"/>
    </source>
</evidence>
<dbReference type="AlphaFoldDB" id="A0A2N9JD00"/>
<organism evidence="11 12">
    <name type="scientific">Micropruina glycogenica</name>
    <dbReference type="NCBI Taxonomy" id="75385"/>
    <lineage>
        <taxon>Bacteria</taxon>
        <taxon>Bacillati</taxon>
        <taxon>Actinomycetota</taxon>
        <taxon>Actinomycetes</taxon>
        <taxon>Propionibacteriales</taxon>
        <taxon>Nocardioidaceae</taxon>
        <taxon>Micropruina</taxon>
    </lineage>
</organism>
<name>A0A2N9JD00_9ACTN</name>
<keyword evidence="5 8" id="KW-0378">Hydrolase</keyword>
<feature type="region of interest" description="Disordered" evidence="9">
    <location>
        <begin position="299"/>
        <end position="355"/>
    </location>
</feature>
<keyword evidence="6 8" id="KW-0460">Magnesium</keyword>
<dbReference type="InterPro" id="IPR002716">
    <property type="entry name" value="PIN_dom"/>
</dbReference>
<keyword evidence="2 8" id="KW-1277">Toxin-antitoxin system</keyword>
<feature type="compositionally biased region" description="Pro residues" evidence="9">
    <location>
        <begin position="339"/>
        <end position="348"/>
    </location>
</feature>
<dbReference type="CDD" id="cd09871">
    <property type="entry name" value="PIN_MtVapC28-VapC30-like"/>
    <property type="match status" value="1"/>
</dbReference>
<evidence type="ECO:0000256" key="1">
    <source>
        <dbReference type="ARBA" id="ARBA00001946"/>
    </source>
</evidence>
<dbReference type="InterPro" id="IPR050556">
    <property type="entry name" value="Type_II_TA_system_RNase"/>
</dbReference>
<comment type="cofactor">
    <cofactor evidence="1 8">
        <name>Mg(2+)</name>
        <dbReference type="ChEBI" id="CHEBI:18420"/>
    </cofactor>
</comment>
<evidence type="ECO:0000256" key="3">
    <source>
        <dbReference type="ARBA" id="ARBA00022722"/>
    </source>
</evidence>
<gene>
    <name evidence="8" type="primary">vapC</name>
    <name evidence="11" type="ORF">MPLG2_0976</name>
</gene>
<evidence type="ECO:0000256" key="9">
    <source>
        <dbReference type="SAM" id="MobiDB-lite"/>
    </source>
</evidence>
<evidence type="ECO:0000256" key="2">
    <source>
        <dbReference type="ARBA" id="ARBA00022649"/>
    </source>
</evidence>
<keyword evidence="12" id="KW-1185">Reference proteome</keyword>
<sequence>MPQPPWVNPPRVSSSGRPGPCMTPPRVMLSKAVIVAIALYLSCRIMRRHTHDDRACVRWTPDRDFRSRKARWNFEVDFYHQPQHQERRDSFLGASPGRTHRVADRCRRRRRAASARRARGWGRSPKSAHRRPCARDPARPHRRRTRCPDACRQRALRRGWATAVIVDTSAIVALLLGEPQAGDIAQLLADGPARMSAATLVDLHAVAANRLSPVQQRRLERLLVEAQVVIVAFTEEQAAVAAQALRDFGRGSGHPARLNLGDAYAYAVAATTTEPLLFVGDDFTHTDLVPALEIAQPSPSRLLSRRHRDRSADATVRRPRRSGQGPAPARTGSARTAAPSPPPAPARAPWPAGAAACGWRRWRGSPPCG</sequence>
<feature type="domain" description="PIN" evidence="10">
    <location>
        <begin position="164"/>
        <end position="287"/>
    </location>
</feature>
<dbReference type="EC" id="3.1.-.-" evidence="8"/>
<dbReference type="HAMAP" id="MF_00265">
    <property type="entry name" value="VapC_Nob1"/>
    <property type="match status" value="1"/>
</dbReference>
<dbReference type="Pfam" id="PF01850">
    <property type="entry name" value="PIN"/>
    <property type="match status" value="1"/>
</dbReference>
<dbReference type="GO" id="GO:0016787">
    <property type="term" value="F:hydrolase activity"/>
    <property type="evidence" value="ECO:0007669"/>
    <property type="project" value="UniProtKB-KW"/>
</dbReference>
<reference evidence="11 12" key="1">
    <citation type="submission" date="2018-02" db="EMBL/GenBank/DDBJ databases">
        <authorList>
            <person name="Cohen D.B."/>
            <person name="Kent A.D."/>
        </authorList>
    </citation>
    <scope>NUCLEOTIDE SEQUENCE [LARGE SCALE GENOMIC DNA]</scope>
    <source>
        <strain evidence="11">1</strain>
    </source>
</reference>
<dbReference type="GO" id="GO:0090729">
    <property type="term" value="F:toxin activity"/>
    <property type="evidence" value="ECO:0007669"/>
    <property type="project" value="UniProtKB-KW"/>
</dbReference>
<evidence type="ECO:0000259" key="10">
    <source>
        <dbReference type="Pfam" id="PF01850"/>
    </source>
</evidence>
<evidence type="ECO:0000313" key="11">
    <source>
        <dbReference type="EMBL" id="SPD86012.1"/>
    </source>
</evidence>
<feature type="compositionally biased region" description="Basic residues" evidence="9">
    <location>
        <begin position="106"/>
        <end position="132"/>
    </location>
</feature>
<keyword evidence="8" id="KW-0800">Toxin</keyword>
<dbReference type="EMBL" id="LT985188">
    <property type="protein sequence ID" value="SPD86012.1"/>
    <property type="molecule type" value="Genomic_DNA"/>
</dbReference>
<feature type="binding site" evidence="8">
    <location>
        <position position="167"/>
    </location>
    <ligand>
        <name>Mg(2+)</name>
        <dbReference type="ChEBI" id="CHEBI:18420"/>
    </ligand>
</feature>
<evidence type="ECO:0000256" key="4">
    <source>
        <dbReference type="ARBA" id="ARBA00022723"/>
    </source>
</evidence>